<proteinExistence type="predicted"/>
<organism evidence="1 2">
    <name type="scientific">Limnoglobus roseus</name>
    <dbReference type="NCBI Taxonomy" id="2598579"/>
    <lineage>
        <taxon>Bacteria</taxon>
        <taxon>Pseudomonadati</taxon>
        <taxon>Planctomycetota</taxon>
        <taxon>Planctomycetia</taxon>
        <taxon>Gemmatales</taxon>
        <taxon>Gemmataceae</taxon>
        <taxon>Limnoglobus</taxon>
    </lineage>
</organism>
<protein>
    <submittedName>
        <fullName evidence="1">Uncharacterized protein</fullName>
    </submittedName>
</protein>
<dbReference type="Proteomes" id="UP000324974">
    <property type="component" value="Chromosome"/>
</dbReference>
<sequence>MSTSELRAIAVGSSVTVGYPANAANSVPGVVTGVQIGEGNLVTFYRVAWWDGRTRREEWLSPTEVVPGESVTACRIGFTGQKDERILR</sequence>
<dbReference type="KEGG" id="lrs:PX52LOC_05321"/>
<evidence type="ECO:0000313" key="2">
    <source>
        <dbReference type="Proteomes" id="UP000324974"/>
    </source>
</evidence>
<evidence type="ECO:0000313" key="1">
    <source>
        <dbReference type="EMBL" id="QEL18300.1"/>
    </source>
</evidence>
<keyword evidence="2" id="KW-1185">Reference proteome</keyword>
<dbReference type="RefSeq" id="WP_149112823.1">
    <property type="nucleotide sequence ID" value="NZ_CP042425.1"/>
</dbReference>
<reference evidence="2" key="1">
    <citation type="submission" date="2019-08" db="EMBL/GenBank/DDBJ databases">
        <title>Limnoglobus roseus gen. nov., sp. nov., a novel freshwater planctomycete with a giant genome from the family Gemmataceae.</title>
        <authorList>
            <person name="Kulichevskaya I.S."/>
            <person name="Naumoff D.G."/>
            <person name="Miroshnikov K."/>
            <person name="Ivanova A."/>
            <person name="Philippov D.A."/>
            <person name="Hakobyan A."/>
            <person name="Rijpstra I.C."/>
            <person name="Sinninghe Damste J.S."/>
            <person name="Liesack W."/>
            <person name="Dedysh S.N."/>
        </authorList>
    </citation>
    <scope>NUCLEOTIDE SEQUENCE [LARGE SCALE GENOMIC DNA]</scope>
    <source>
        <strain evidence="2">PX52</strain>
    </source>
</reference>
<dbReference type="AlphaFoldDB" id="A0A5C1AHI8"/>
<dbReference type="EMBL" id="CP042425">
    <property type="protein sequence ID" value="QEL18300.1"/>
    <property type="molecule type" value="Genomic_DNA"/>
</dbReference>
<gene>
    <name evidence="1" type="ORF">PX52LOC_05321</name>
</gene>
<name>A0A5C1AHI8_9BACT</name>
<accession>A0A5C1AHI8</accession>